<accession>A0A523XG44</accession>
<dbReference type="Proteomes" id="UP000315534">
    <property type="component" value="Unassembled WGS sequence"/>
</dbReference>
<reference evidence="1 2" key="1">
    <citation type="submission" date="2019-03" db="EMBL/GenBank/DDBJ databases">
        <title>Metabolic potential of uncultured bacteria and archaea associated with petroleum seepage in deep-sea sediments.</title>
        <authorList>
            <person name="Dong X."/>
            <person name="Hubert C."/>
        </authorList>
    </citation>
    <scope>NUCLEOTIDE SEQUENCE [LARGE SCALE GENOMIC DNA]</scope>
    <source>
        <strain evidence="1">E29_bin36</strain>
    </source>
</reference>
<dbReference type="InterPro" id="IPR029063">
    <property type="entry name" value="SAM-dependent_MTases_sf"/>
</dbReference>
<dbReference type="AlphaFoldDB" id="A0A523XG44"/>
<dbReference type="EMBL" id="SOIP01000504">
    <property type="protein sequence ID" value="TET78251.1"/>
    <property type="molecule type" value="Genomic_DNA"/>
</dbReference>
<comment type="caution">
    <text evidence="1">The sequence shown here is derived from an EMBL/GenBank/DDBJ whole genome shotgun (WGS) entry which is preliminary data.</text>
</comment>
<evidence type="ECO:0000313" key="1">
    <source>
        <dbReference type="EMBL" id="TET78251.1"/>
    </source>
</evidence>
<evidence type="ECO:0008006" key="3">
    <source>
        <dbReference type="Google" id="ProtNLM"/>
    </source>
</evidence>
<dbReference type="SUPFAM" id="SSF53335">
    <property type="entry name" value="S-adenosyl-L-methionine-dependent methyltransferases"/>
    <property type="match status" value="1"/>
</dbReference>
<protein>
    <recommendedName>
        <fullName evidence="3">Class I SAM-dependent methyltransferase</fullName>
    </recommendedName>
</protein>
<dbReference type="Gene3D" id="3.40.50.150">
    <property type="entry name" value="Vaccinia Virus protein VP39"/>
    <property type="match status" value="1"/>
</dbReference>
<evidence type="ECO:0000313" key="2">
    <source>
        <dbReference type="Proteomes" id="UP000315534"/>
    </source>
</evidence>
<name>A0A523XG44_UNCT6</name>
<organism evidence="1 2">
    <name type="scientific">candidate division TA06 bacterium</name>
    <dbReference type="NCBI Taxonomy" id="2250710"/>
    <lineage>
        <taxon>Bacteria</taxon>
        <taxon>Bacteria division TA06</taxon>
    </lineage>
</organism>
<sequence>MVDKYYDLRAEEYEEIYLRDDPVRQSEQAAIAEAMKEALSDRRVLEVACGTGFWTEIVARVCEYVVAIDM</sequence>
<proteinExistence type="predicted"/>
<gene>
    <name evidence="1" type="ORF">E3J38_08840</name>
</gene>